<proteinExistence type="predicted"/>
<dbReference type="OrthoDB" id="2886653at2"/>
<accession>A0A5R9G6P1</accession>
<dbReference type="Proteomes" id="UP000309676">
    <property type="component" value="Unassembled WGS sequence"/>
</dbReference>
<organism evidence="1 2">
    <name type="scientific">Paenibacillus antri</name>
    <dbReference type="NCBI Taxonomy" id="2582848"/>
    <lineage>
        <taxon>Bacteria</taxon>
        <taxon>Bacillati</taxon>
        <taxon>Bacillota</taxon>
        <taxon>Bacilli</taxon>
        <taxon>Bacillales</taxon>
        <taxon>Paenibacillaceae</taxon>
        <taxon>Paenibacillus</taxon>
    </lineage>
</organism>
<dbReference type="Pfam" id="PF10764">
    <property type="entry name" value="Gin"/>
    <property type="match status" value="1"/>
</dbReference>
<protein>
    <submittedName>
        <fullName evidence="1">Inhibitor of sigma-G Gin</fullName>
    </submittedName>
</protein>
<name>A0A5R9G6P1_9BACL</name>
<evidence type="ECO:0000313" key="2">
    <source>
        <dbReference type="Proteomes" id="UP000309676"/>
    </source>
</evidence>
<reference evidence="1 2" key="1">
    <citation type="submission" date="2019-05" db="EMBL/GenBank/DDBJ databases">
        <authorList>
            <person name="Narsing Rao M.P."/>
            <person name="Li W.J."/>
        </authorList>
    </citation>
    <scope>NUCLEOTIDE SEQUENCE [LARGE SCALE GENOMIC DNA]</scope>
    <source>
        <strain evidence="1 2">SYSU_K30003</strain>
    </source>
</reference>
<dbReference type="AlphaFoldDB" id="A0A5R9G6P1"/>
<evidence type="ECO:0000313" key="1">
    <source>
        <dbReference type="EMBL" id="TLS48634.1"/>
    </source>
</evidence>
<dbReference type="EMBL" id="VCIW01000032">
    <property type="protein sequence ID" value="TLS48634.1"/>
    <property type="molecule type" value="Genomic_DNA"/>
</dbReference>
<gene>
    <name evidence="1" type="ORF">FE782_29585</name>
</gene>
<comment type="caution">
    <text evidence="1">The sequence shown here is derived from an EMBL/GenBank/DDBJ whole genome shotgun (WGS) entry which is preliminary data.</text>
</comment>
<keyword evidence="2" id="KW-1185">Reference proteome</keyword>
<sequence length="55" mass="6560">MTCMICEETRSEGIHICGQFICADCETEMVRTDVKDEKYPFFITQMKRVWYKKDA</sequence>
<dbReference type="InterPro" id="IPR019700">
    <property type="entry name" value="Sigma-G_inhibitor_Gin"/>
</dbReference>